<feature type="compositionally biased region" description="Polar residues" evidence="3">
    <location>
        <begin position="130"/>
        <end position="153"/>
    </location>
</feature>
<dbReference type="InterPro" id="IPR003903">
    <property type="entry name" value="UIM_dom"/>
</dbReference>
<dbReference type="Proteomes" id="UP001237642">
    <property type="component" value="Unassembled WGS sequence"/>
</dbReference>
<dbReference type="InterPro" id="IPR029071">
    <property type="entry name" value="Ubiquitin-like_domsf"/>
</dbReference>
<evidence type="ECO:0000256" key="3">
    <source>
        <dbReference type="SAM" id="MobiDB-lite"/>
    </source>
</evidence>
<dbReference type="PANTHER" id="PTHR23322:SF93">
    <property type="entry name" value="UBX DOMAIN-CONTAINING PROTEIN 8"/>
    <property type="match status" value="1"/>
</dbReference>
<dbReference type="InterPro" id="IPR050730">
    <property type="entry name" value="UBX_domain-protein"/>
</dbReference>
<dbReference type="EMBL" id="JAUIZM010000007">
    <property type="protein sequence ID" value="KAK1374414.1"/>
    <property type="molecule type" value="Genomic_DNA"/>
</dbReference>
<proteinExistence type="predicted"/>
<name>A0AAD8HX64_9APIA</name>
<evidence type="ECO:0000256" key="2">
    <source>
        <dbReference type="SAM" id="Coils"/>
    </source>
</evidence>
<feature type="region of interest" description="Disordered" evidence="3">
    <location>
        <begin position="129"/>
        <end position="153"/>
    </location>
</feature>
<dbReference type="SUPFAM" id="SSF54236">
    <property type="entry name" value="Ubiquitin-like"/>
    <property type="match status" value="1"/>
</dbReference>
<dbReference type="PROSITE" id="PS50033">
    <property type="entry name" value="UBX"/>
    <property type="match status" value="1"/>
</dbReference>
<accession>A0AAD8HX64</accession>
<protein>
    <submittedName>
        <fullName evidence="5">UBX domain-containing protein</fullName>
    </submittedName>
</protein>
<dbReference type="SMART" id="SM00166">
    <property type="entry name" value="UBX"/>
    <property type="match status" value="1"/>
</dbReference>
<comment type="caution">
    <text evidence="5">The sequence shown here is derived from an EMBL/GenBank/DDBJ whole genome shotgun (WGS) entry which is preliminary data.</text>
</comment>
<feature type="coiled-coil region" evidence="2">
    <location>
        <begin position="439"/>
        <end position="501"/>
    </location>
</feature>
<dbReference type="GO" id="GO:0043130">
    <property type="term" value="F:ubiquitin binding"/>
    <property type="evidence" value="ECO:0007669"/>
    <property type="project" value="TreeGrafter"/>
</dbReference>
<gene>
    <name evidence="5" type="ORF">POM88_030607</name>
</gene>
<dbReference type="SMART" id="SM00726">
    <property type="entry name" value="UIM"/>
    <property type="match status" value="2"/>
</dbReference>
<dbReference type="CDD" id="cd14351">
    <property type="entry name" value="UBA_Ubx1_like"/>
    <property type="match status" value="1"/>
</dbReference>
<dbReference type="PANTHER" id="PTHR23322">
    <property type="entry name" value="FAS-ASSOCIATED PROTEIN"/>
    <property type="match status" value="1"/>
</dbReference>
<dbReference type="Pfam" id="PF00789">
    <property type="entry name" value="UBX"/>
    <property type="match status" value="1"/>
</dbReference>
<organism evidence="5 6">
    <name type="scientific">Heracleum sosnowskyi</name>
    <dbReference type="NCBI Taxonomy" id="360622"/>
    <lineage>
        <taxon>Eukaryota</taxon>
        <taxon>Viridiplantae</taxon>
        <taxon>Streptophyta</taxon>
        <taxon>Embryophyta</taxon>
        <taxon>Tracheophyta</taxon>
        <taxon>Spermatophyta</taxon>
        <taxon>Magnoliopsida</taxon>
        <taxon>eudicotyledons</taxon>
        <taxon>Gunneridae</taxon>
        <taxon>Pentapetalae</taxon>
        <taxon>asterids</taxon>
        <taxon>campanulids</taxon>
        <taxon>Apiales</taxon>
        <taxon>Apiaceae</taxon>
        <taxon>Apioideae</taxon>
        <taxon>apioid superclade</taxon>
        <taxon>Tordylieae</taxon>
        <taxon>Tordyliinae</taxon>
        <taxon>Heracleum</taxon>
    </lineage>
</organism>
<feature type="domain" description="UBX" evidence="4">
    <location>
        <begin position="509"/>
        <end position="587"/>
    </location>
</feature>
<reference evidence="5" key="1">
    <citation type="submission" date="2023-02" db="EMBL/GenBank/DDBJ databases">
        <title>Genome of toxic invasive species Heracleum sosnowskyi carries increased number of genes despite the absence of recent whole-genome duplications.</title>
        <authorList>
            <person name="Schelkunov M."/>
            <person name="Shtratnikova V."/>
            <person name="Makarenko M."/>
            <person name="Klepikova A."/>
            <person name="Omelchenko D."/>
            <person name="Novikova G."/>
            <person name="Obukhova E."/>
            <person name="Bogdanov V."/>
            <person name="Penin A."/>
            <person name="Logacheva M."/>
        </authorList>
    </citation>
    <scope>NUCLEOTIDE SEQUENCE</scope>
    <source>
        <strain evidence="5">Hsosn_3</strain>
        <tissue evidence="5">Leaf</tissue>
    </source>
</reference>
<dbReference type="CDD" id="cd01767">
    <property type="entry name" value="UBX"/>
    <property type="match status" value="1"/>
</dbReference>
<evidence type="ECO:0000313" key="6">
    <source>
        <dbReference type="Proteomes" id="UP001237642"/>
    </source>
</evidence>
<evidence type="ECO:0000313" key="5">
    <source>
        <dbReference type="EMBL" id="KAK1374414.1"/>
    </source>
</evidence>
<dbReference type="AlphaFoldDB" id="A0AAD8HX64"/>
<keyword evidence="6" id="KW-1185">Reference proteome</keyword>
<feature type="region of interest" description="Disordered" evidence="3">
    <location>
        <begin position="296"/>
        <end position="361"/>
    </location>
</feature>
<feature type="compositionally biased region" description="Polar residues" evidence="3">
    <location>
        <begin position="321"/>
        <end position="356"/>
    </location>
</feature>
<evidence type="ECO:0000256" key="1">
    <source>
        <dbReference type="ARBA" id="ARBA00022786"/>
    </source>
</evidence>
<dbReference type="Gene3D" id="3.10.20.90">
    <property type="entry name" value="Phosphatidylinositol 3-kinase Catalytic Subunit, Chain A, domain 1"/>
    <property type="match status" value="1"/>
</dbReference>
<dbReference type="InterPro" id="IPR001012">
    <property type="entry name" value="UBX_dom"/>
</dbReference>
<dbReference type="Pfam" id="PF14555">
    <property type="entry name" value="UBA_4"/>
    <property type="match status" value="1"/>
</dbReference>
<sequence>MARPDQEAIDLFMNITGASEPIAVQKLVEHAGNLNQAVNAHFSEGDRSFTQITSIADAQDDLMDIDDPIRDESHRSTFPALPSRTINPFPLLDSDLSRSAFDGGTDLLSTDHLVSRRREVRQIPVVVNDGTEQSSHSGLAPTGENSTGTANRQGSDIHETVIIDDEDEENILPVPVTRVAPSYAQVASSGPSAPTMDDLPDYRNDIEEEMVRAAIEASKRDSEISFSDQNTSMPAIRQSVGEDPELAHAVSLSLKTAEQEKAVQNLGERVGPSDLETLKSSEMEDLSKLANGRLEVGGSSAQDEVEDIEDHPLVRHRSRRMSSGSVDSGTEIQDTGYSPPSSPQHNTGSDHPQPNETDIGLEEWGGISSLEHDEAVMLEAALFGGIPEGSSYHVPYAQHQYMQNGLDGTGTYARREPRPPSPSLTAQRLIREQQDDEYFASLQADREKELKAREEAEARLIEEQAAREAALVVERQKAEELQRKLQEEQEMERQLAAKEACLPSEPSPDDENVITFLVRMPDGSRRGRRFLKSHKLQYLFDYIDVGRQVKPGTYRLVRPYPRRAYGDGECSVTFNELGLTSRQEALFLELI</sequence>
<evidence type="ECO:0000259" key="4">
    <source>
        <dbReference type="PROSITE" id="PS50033"/>
    </source>
</evidence>
<keyword evidence="2" id="KW-0175">Coiled coil</keyword>
<reference evidence="5" key="2">
    <citation type="submission" date="2023-05" db="EMBL/GenBank/DDBJ databases">
        <authorList>
            <person name="Schelkunov M.I."/>
        </authorList>
    </citation>
    <scope>NUCLEOTIDE SEQUENCE</scope>
    <source>
        <strain evidence="5">Hsosn_3</strain>
        <tissue evidence="5">Leaf</tissue>
    </source>
</reference>
<keyword evidence="1" id="KW-0833">Ubl conjugation pathway</keyword>